<dbReference type="Proteomes" id="UP000326532">
    <property type="component" value="Unassembled WGS sequence"/>
</dbReference>
<dbReference type="VEuPathDB" id="FungiDB:BDV34DRAFT_8233"/>
<dbReference type="EMBL" id="ML734945">
    <property type="protein sequence ID" value="KAB8209857.1"/>
    <property type="molecule type" value="Genomic_DNA"/>
</dbReference>
<protein>
    <submittedName>
        <fullName evidence="1">Uncharacterized protein</fullName>
    </submittedName>
</protein>
<accession>A0A5N6DY62</accession>
<evidence type="ECO:0000313" key="1">
    <source>
        <dbReference type="EMBL" id="KAB8209857.1"/>
    </source>
</evidence>
<sequence>MEYYFAKKSYVLTCRPLQLQSKLKRPDPLTTPMHTGTKPLLGLVLSSRCRTYSEIKSNLNSIFRILVYKQDVQR</sequence>
<dbReference type="AlphaFoldDB" id="A0A5N6DY62"/>
<name>A0A5N6DY62_ASPPA</name>
<gene>
    <name evidence="1" type="ORF">BDV34DRAFT_8233</name>
</gene>
<proteinExistence type="predicted"/>
<keyword evidence="2" id="KW-1185">Reference proteome</keyword>
<evidence type="ECO:0000313" key="2">
    <source>
        <dbReference type="Proteomes" id="UP000326532"/>
    </source>
</evidence>
<reference evidence="1 2" key="1">
    <citation type="submission" date="2019-04" db="EMBL/GenBank/DDBJ databases">
        <title>Fungal friends and foes A comparative genomics study of 23 Aspergillus species from section Flavi.</title>
        <authorList>
            <consortium name="DOE Joint Genome Institute"/>
            <person name="Kjaerbolling I."/>
            <person name="Vesth T.C."/>
            <person name="Frisvad J.C."/>
            <person name="Nybo J.L."/>
            <person name="Theobald S."/>
            <person name="Kildgaard S."/>
            <person name="Petersen T.I."/>
            <person name="Kuo A."/>
            <person name="Sato A."/>
            <person name="Lyhne E.K."/>
            <person name="Kogle M.E."/>
            <person name="Wiebenga A."/>
            <person name="Kun R.S."/>
            <person name="Lubbers R.J."/>
            <person name="Makela M.R."/>
            <person name="Barry K."/>
            <person name="Chovatia M."/>
            <person name="Clum A."/>
            <person name="Daum C."/>
            <person name="Haridas S."/>
            <person name="He G."/>
            <person name="LaButti K."/>
            <person name="Lipzen A."/>
            <person name="Mondo S."/>
            <person name="Pangilinan J."/>
            <person name="Riley R."/>
            <person name="Salamov A."/>
            <person name="Simmons B.A."/>
            <person name="Magnuson J.K."/>
            <person name="Henrissat B."/>
            <person name="Mortensen U.H."/>
            <person name="Larsen T.O."/>
            <person name="De vries R.P."/>
            <person name="Grigoriev I.V."/>
            <person name="Machida M."/>
            <person name="Baker S.E."/>
            <person name="Andersen M.R."/>
        </authorList>
    </citation>
    <scope>NUCLEOTIDE SEQUENCE [LARGE SCALE GENOMIC DNA]</scope>
    <source>
        <strain evidence="1 2">CBS 117618</strain>
    </source>
</reference>
<organism evidence="1 2">
    <name type="scientific">Aspergillus parasiticus</name>
    <dbReference type="NCBI Taxonomy" id="5067"/>
    <lineage>
        <taxon>Eukaryota</taxon>
        <taxon>Fungi</taxon>
        <taxon>Dikarya</taxon>
        <taxon>Ascomycota</taxon>
        <taxon>Pezizomycotina</taxon>
        <taxon>Eurotiomycetes</taxon>
        <taxon>Eurotiomycetidae</taxon>
        <taxon>Eurotiales</taxon>
        <taxon>Aspergillaceae</taxon>
        <taxon>Aspergillus</taxon>
        <taxon>Aspergillus subgen. Circumdati</taxon>
    </lineage>
</organism>